<proteinExistence type="predicted"/>
<dbReference type="RefSeq" id="WP_104982113.1">
    <property type="nucleotide sequence ID" value="NZ_CP012673.1"/>
</dbReference>
<dbReference type="AlphaFoldDB" id="A0A2L0EVV8"/>
<name>A0A2L0EVV8_SORCE</name>
<reference evidence="1 2" key="1">
    <citation type="submission" date="2015-09" db="EMBL/GenBank/DDBJ databases">
        <title>Sorangium comparison.</title>
        <authorList>
            <person name="Zaburannyi N."/>
            <person name="Bunk B."/>
            <person name="Overmann J."/>
            <person name="Mueller R."/>
        </authorList>
    </citation>
    <scope>NUCLEOTIDE SEQUENCE [LARGE SCALE GENOMIC DNA]</scope>
    <source>
        <strain evidence="1 2">So ce26</strain>
    </source>
</reference>
<evidence type="ECO:0000313" key="2">
    <source>
        <dbReference type="Proteomes" id="UP000238348"/>
    </source>
</evidence>
<organism evidence="1 2">
    <name type="scientific">Sorangium cellulosum</name>
    <name type="common">Polyangium cellulosum</name>
    <dbReference type="NCBI Taxonomy" id="56"/>
    <lineage>
        <taxon>Bacteria</taxon>
        <taxon>Pseudomonadati</taxon>
        <taxon>Myxococcota</taxon>
        <taxon>Polyangia</taxon>
        <taxon>Polyangiales</taxon>
        <taxon>Polyangiaceae</taxon>
        <taxon>Sorangium</taxon>
    </lineage>
</organism>
<dbReference type="Proteomes" id="UP000238348">
    <property type="component" value="Chromosome"/>
</dbReference>
<sequence>MGYTFFAIQVVLKTYPGDNLRARLHQIITTSPSEVSLVEKRAFYKSLTSVLNEGMASFERGFWDLIRGRDAERQFETWCSEIEGSIATEPEEIDDVADELHRISNEKEFVIASLIFLLEEGSTSDDILAARCDMPEREYFTRQTFGNLLGAIPALSFATVKADAVYLVPGTDQDGLSSLDLAEEGYAYLRLLS</sequence>
<protein>
    <submittedName>
        <fullName evidence="1">Uncharacterized protein</fullName>
    </submittedName>
</protein>
<accession>A0A2L0EVV8</accession>
<evidence type="ECO:0000313" key="1">
    <source>
        <dbReference type="EMBL" id="AUX43436.1"/>
    </source>
</evidence>
<gene>
    <name evidence="1" type="ORF">SOCE26_048840</name>
</gene>
<dbReference type="EMBL" id="CP012673">
    <property type="protein sequence ID" value="AUX43436.1"/>
    <property type="molecule type" value="Genomic_DNA"/>
</dbReference>